<name>A0A1A6AC59_9TREE</name>
<gene>
    <name evidence="1" type="ORF">I303_01864</name>
</gene>
<dbReference type="EMBL" id="KI894028">
    <property type="protein sequence ID" value="OBR87656.1"/>
    <property type="molecule type" value="Genomic_DNA"/>
</dbReference>
<organism evidence="1">
    <name type="scientific">Kwoniella dejecticola CBS 10117</name>
    <dbReference type="NCBI Taxonomy" id="1296121"/>
    <lineage>
        <taxon>Eukaryota</taxon>
        <taxon>Fungi</taxon>
        <taxon>Dikarya</taxon>
        <taxon>Basidiomycota</taxon>
        <taxon>Agaricomycotina</taxon>
        <taxon>Tremellomycetes</taxon>
        <taxon>Tremellales</taxon>
        <taxon>Cryptococcaceae</taxon>
        <taxon>Kwoniella</taxon>
    </lineage>
</organism>
<evidence type="ECO:0000313" key="1">
    <source>
        <dbReference type="EMBL" id="OBR87656.1"/>
    </source>
</evidence>
<reference evidence="1" key="1">
    <citation type="submission" date="2013-07" db="EMBL/GenBank/DDBJ databases">
        <title>The Genome Sequence of Cryptococcus dejecticola CBS10117.</title>
        <authorList>
            <consortium name="The Broad Institute Genome Sequencing Platform"/>
            <person name="Cuomo C."/>
            <person name="Litvintseva A."/>
            <person name="Chen Y."/>
            <person name="Heitman J."/>
            <person name="Sun S."/>
            <person name="Springer D."/>
            <person name="Dromer F."/>
            <person name="Young S.K."/>
            <person name="Zeng Q."/>
            <person name="Gargeya S."/>
            <person name="Fitzgerald M."/>
            <person name="Abouelleil A."/>
            <person name="Alvarado L."/>
            <person name="Berlin A.M."/>
            <person name="Chapman S.B."/>
            <person name="Dewar J."/>
            <person name="Goldberg J."/>
            <person name="Griggs A."/>
            <person name="Gujja S."/>
            <person name="Hansen M."/>
            <person name="Howarth C."/>
            <person name="Imamovic A."/>
            <person name="Larimer J."/>
            <person name="McCowan C."/>
            <person name="Murphy C."/>
            <person name="Pearson M."/>
            <person name="Priest M."/>
            <person name="Roberts A."/>
            <person name="Saif S."/>
            <person name="Shea T."/>
            <person name="Sykes S."/>
            <person name="Wortman J."/>
            <person name="Nusbaum C."/>
            <person name="Birren B."/>
        </authorList>
    </citation>
    <scope>NUCLEOTIDE SEQUENCE [LARGE SCALE GENOMIC DNA]</scope>
    <source>
        <strain evidence="1">CBS 10117</strain>
    </source>
</reference>
<accession>A0A1A6AC59</accession>
<protein>
    <submittedName>
        <fullName evidence="1">Uncharacterized protein</fullName>
    </submittedName>
</protein>
<proteinExistence type="predicted"/>
<dbReference type="VEuPathDB" id="FungiDB:I303_01864"/>
<dbReference type="AlphaFoldDB" id="A0A1A6AC59"/>
<sequence>MTDFQDVGLSLMSLRDFEWIAINNSPRSAQHIVFDPDNPNNVTIDHSPPVYGITGRRNPHTRKRKPPKYAETLNIRDHWDHEDRRKICDFPRLKVVHISLMPCGAENRHLEWPYRHRPCPKLRTLKPKKLLIQADDRPIIYQNMHSDCQILIQSAENIIFNHYSLRKYSYQPEKWPMPSPQLKTITLIFTATRSSVQNFANIILPIFQLQGLAYYLNMLPRLNIRIINIEAFVKDVVDGKSIRDPTCKLKHLLQRTYDYNGNKLANATPAPGCDQRFDNISFISMPDFINSGK</sequence>